<dbReference type="OrthoDB" id="6378456at2759"/>
<reference evidence="4" key="1">
    <citation type="submission" date="2021-02" db="EMBL/GenBank/DDBJ databases">
        <authorList>
            <person name="Bekaert M."/>
        </authorList>
    </citation>
    <scope>NUCLEOTIDE SEQUENCE</scope>
    <source>
        <strain evidence="4">IoA-00</strain>
    </source>
</reference>
<keyword evidence="5" id="KW-1185">Reference proteome</keyword>
<dbReference type="AlphaFoldDB" id="A0A7R8CKP2"/>
<sequence>MSTGVGSVLTPALRAIGNIVTGSDTQTDTVITAVGLSSLANLLRHEKMTTVKEATWTISNGNQIQNVIDENILLLIVQILTAGDFKAQKEAAWAVSNLTSCGSTEQAIVLLQTGVMKPLFDLLNTKDALMVVVIIDSLTNVMNAAQSIGEVEKKVFVRAEDVGDTIYKLYCAMVHGQKVKVEFACGGGRRGYHDRGYRGRYVYNERGEFGSCHGKQLPRKQWENECCSYGCDGGVGYSRSGGDRCGE</sequence>
<dbReference type="Proteomes" id="UP000675881">
    <property type="component" value="Chromosome 14"/>
</dbReference>
<comment type="similarity">
    <text evidence="1">Belongs to the importin alpha family.</text>
</comment>
<evidence type="ECO:0000313" key="5">
    <source>
        <dbReference type="Proteomes" id="UP000675881"/>
    </source>
</evidence>
<keyword evidence="3" id="KW-0653">Protein transport</keyword>
<protein>
    <submittedName>
        <fullName evidence="4">KPNA2_7</fullName>
    </submittedName>
</protein>
<name>A0A7R8CKP2_LEPSM</name>
<evidence type="ECO:0000256" key="3">
    <source>
        <dbReference type="ARBA" id="ARBA00022927"/>
    </source>
</evidence>
<evidence type="ECO:0000313" key="4">
    <source>
        <dbReference type="EMBL" id="CAF2848239.1"/>
    </source>
</evidence>
<organism evidence="4 5">
    <name type="scientific">Lepeophtheirus salmonis</name>
    <name type="common">Salmon louse</name>
    <name type="synonym">Caligus salmonis</name>
    <dbReference type="NCBI Taxonomy" id="72036"/>
    <lineage>
        <taxon>Eukaryota</taxon>
        <taxon>Metazoa</taxon>
        <taxon>Ecdysozoa</taxon>
        <taxon>Arthropoda</taxon>
        <taxon>Crustacea</taxon>
        <taxon>Multicrustacea</taxon>
        <taxon>Hexanauplia</taxon>
        <taxon>Copepoda</taxon>
        <taxon>Siphonostomatoida</taxon>
        <taxon>Caligidae</taxon>
        <taxon>Lepeophtheirus</taxon>
    </lineage>
</organism>
<dbReference type="InterPro" id="IPR000225">
    <property type="entry name" value="Armadillo"/>
</dbReference>
<proteinExistence type="inferred from homology"/>
<gene>
    <name evidence="4" type="ORF">LSAA_5486</name>
</gene>
<dbReference type="GO" id="GO:0015031">
    <property type="term" value="P:protein transport"/>
    <property type="evidence" value="ECO:0007669"/>
    <property type="project" value="UniProtKB-KW"/>
</dbReference>
<evidence type="ECO:0000256" key="2">
    <source>
        <dbReference type="ARBA" id="ARBA00022448"/>
    </source>
</evidence>
<evidence type="ECO:0000256" key="1">
    <source>
        <dbReference type="ARBA" id="ARBA00010394"/>
    </source>
</evidence>
<dbReference type="PANTHER" id="PTHR23316">
    <property type="entry name" value="IMPORTIN ALPHA"/>
    <property type="match status" value="1"/>
</dbReference>
<dbReference type="SMART" id="SM00185">
    <property type="entry name" value="ARM"/>
    <property type="match status" value="3"/>
</dbReference>
<dbReference type="InterPro" id="IPR011989">
    <property type="entry name" value="ARM-like"/>
</dbReference>
<dbReference type="Pfam" id="PF00514">
    <property type="entry name" value="Arm"/>
    <property type="match status" value="2"/>
</dbReference>
<keyword evidence="2" id="KW-0813">Transport</keyword>
<accession>A0A7R8CKP2</accession>
<dbReference type="EMBL" id="HG994593">
    <property type="protein sequence ID" value="CAF2848239.1"/>
    <property type="molecule type" value="Genomic_DNA"/>
</dbReference>
<dbReference type="InterPro" id="IPR016024">
    <property type="entry name" value="ARM-type_fold"/>
</dbReference>
<dbReference type="Gene3D" id="1.25.10.10">
    <property type="entry name" value="Leucine-rich Repeat Variant"/>
    <property type="match status" value="1"/>
</dbReference>
<dbReference type="SUPFAM" id="SSF48371">
    <property type="entry name" value="ARM repeat"/>
    <property type="match status" value="1"/>
</dbReference>